<evidence type="ECO:0000313" key="1">
    <source>
        <dbReference type="EMBL" id="KGD66769.1"/>
    </source>
</evidence>
<dbReference type="EMBL" id="JRHH01000006">
    <property type="protein sequence ID" value="KGD66769.1"/>
    <property type="molecule type" value="Genomic_DNA"/>
</dbReference>
<dbReference type="AlphaFoldDB" id="A0A095SQY9"/>
<dbReference type="eggNOG" id="ENOG50335B8">
    <property type="taxonomic scope" value="Bacteria"/>
</dbReference>
<keyword evidence="2" id="KW-1185">Reference proteome</keyword>
<name>A0A095SQY9_9FLAO</name>
<protein>
    <submittedName>
        <fullName evidence="1">Uncharacterized protein</fullName>
    </submittedName>
</protein>
<gene>
    <name evidence="1" type="ORF">LG45_15135</name>
</gene>
<accession>A0A095SQY9</accession>
<dbReference type="RefSeq" id="WP_035128557.1">
    <property type="nucleotide sequence ID" value="NZ_JRHH01000006.1"/>
</dbReference>
<reference evidence="1 2" key="1">
    <citation type="submission" date="2014-09" db="EMBL/GenBank/DDBJ databases">
        <title>Whole Genome Shotgun of Flavobacterium aquatile LMG 4008.</title>
        <authorList>
            <person name="Gale A.N."/>
            <person name="Pipes S.E."/>
            <person name="Newman J.D."/>
        </authorList>
    </citation>
    <scope>NUCLEOTIDE SEQUENCE [LARGE SCALE GENOMIC DNA]</scope>
    <source>
        <strain evidence="1 2">LMG 4008</strain>
    </source>
</reference>
<comment type="caution">
    <text evidence="1">The sequence shown here is derived from an EMBL/GenBank/DDBJ whole genome shotgun (WGS) entry which is preliminary data.</text>
</comment>
<evidence type="ECO:0000313" key="2">
    <source>
        <dbReference type="Proteomes" id="UP000029554"/>
    </source>
</evidence>
<dbReference type="OrthoDB" id="1440507at2"/>
<organism evidence="1 2">
    <name type="scientific">Flavobacterium aquatile LMG 4008 = ATCC 11947</name>
    <dbReference type="NCBI Taxonomy" id="1453498"/>
    <lineage>
        <taxon>Bacteria</taxon>
        <taxon>Pseudomonadati</taxon>
        <taxon>Bacteroidota</taxon>
        <taxon>Flavobacteriia</taxon>
        <taxon>Flavobacteriales</taxon>
        <taxon>Flavobacteriaceae</taxon>
        <taxon>Flavobacterium</taxon>
    </lineage>
</organism>
<dbReference type="STRING" id="1453498.LG45_15135"/>
<sequence>MGNYQRPTQLISVAKGKELNKNYNLKRAAGIRNLIGKEDANAVWFSIDELQNYIDYIKTEGAAKGHTVDGIRFYFGVYSDTESADKAGFTTLFLSPTCKLPNSTVVAKDMTDMELLNYGSMGNPPKIEYGL</sequence>
<proteinExistence type="predicted"/>
<dbReference type="Proteomes" id="UP000029554">
    <property type="component" value="Unassembled WGS sequence"/>
</dbReference>